<gene>
    <name evidence="4" type="ORF">Fcan01_24447</name>
</gene>
<dbReference type="PANTHER" id="PTHR43798">
    <property type="entry name" value="MONOACYLGLYCEROL LIPASE"/>
    <property type="match status" value="1"/>
</dbReference>
<evidence type="ECO:0000259" key="3">
    <source>
        <dbReference type="Pfam" id="PF00561"/>
    </source>
</evidence>
<dbReference type="InterPro" id="IPR029058">
    <property type="entry name" value="AB_hydrolase_fold"/>
</dbReference>
<comment type="similarity">
    <text evidence="1">Belongs to the AB hydrolase superfamily.</text>
</comment>
<dbReference type="EMBL" id="LNIX01000032">
    <property type="protein sequence ID" value="OXA40676.1"/>
    <property type="molecule type" value="Genomic_DNA"/>
</dbReference>
<comment type="caution">
    <text evidence="4">The sequence shown here is derived from an EMBL/GenBank/DDBJ whole genome shotgun (WGS) entry which is preliminary data.</text>
</comment>
<organism evidence="4 5">
    <name type="scientific">Folsomia candida</name>
    <name type="common">Springtail</name>
    <dbReference type="NCBI Taxonomy" id="158441"/>
    <lineage>
        <taxon>Eukaryota</taxon>
        <taxon>Metazoa</taxon>
        <taxon>Ecdysozoa</taxon>
        <taxon>Arthropoda</taxon>
        <taxon>Hexapoda</taxon>
        <taxon>Collembola</taxon>
        <taxon>Entomobryomorpha</taxon>
        <taxon>Isotomoidea</taxon>
        <taxon>Isotomidae</taxon>
        <taxon>Proisotominae</taxon>
        <taxon>Folsomia</taxon>
    </lineage>
</organism>
<keyword evidence="2 4" id="KW-0378">Hydrolase</keyword>
<name>A0A226D8U8_FOLCA</name>
<reference evidence="4 5" key="1">
    <citation type="submission" date="2015-12" db="EMBL/GenBank/DDBJ databases">
        <title>The genome of Folsomia candida.</title>
        <authorList>
            <person name="Faddeeva A."/>
            <person name="Derks M.F."/>
            <person name="Anvar Y."/>
            <person name="Smit S."/>
            <person name="Van Straalen N."/>
            <person name="Roelofs D."/>
        </authorList>
    </citation>
    <scope>NUCLEOTIDE SEQUENCE [LARGE SCALE GENOMIC DNA]</scope>
    <source>
        <strain evidence="4 5">VU population</strain>
        <tissue evidence="4">Whole body</tissue>
    </source>
</reference>
<dbReference type="PANTHER" id="PTHR43798:SF14">
    <property type="entry name" value="SERINE HYDROLASE-LIKE PROTEIN DDB_G0286239"/>
    <property type="match status" value="1"/>
</dbReference>
<proteinExistence type="inferred from homology"/>
<accession>A0A226D8U8</accession>
<feature type="domain" description="AB hydrolase-1" evidence="3">
    <location>
        <begin position="30"/>
        <end position="133"/>
    </location>
</feature>
<sequence length="302" mass="34184">MSVTEPEEVRIPTAWGHVSAKCWGNPRNFPILGIHGWMDNAGTFDRLVPLLSRRFYFVAIEIPGHGRSSNLPPGIPYHFGDGIITLRKIVTQYFKWGRFSILGHSMGGGWGSLFASLYPDQIDKLVMLDVIKPFSNEEGITPRNMMQSIEYLISLEEKQKQKCSRTYSYEEAVQQLISATDGSLSVTAAKSLMPRGTIKVGENKVSFRADARLQVTPLYQFSHAVALNILKGMRCHLLIIRAKDAPPYEVSKEEFRAMMDNYRERCASFEYVEVEGNHYVHLNEPHSVAGLINKFLLAENEK</sequence>
<dbReference type="InterPro" id="IPR000073">
    <property type="entry name" value="AB_hydrolase_1"/>
</dbReference>
<dbReference type="InterPro" id="IPR050266">
    <property type="entry name" value="AB_hydrolase_sf"/>
</dbReference>
<evidence type="ECO:0000313" key="5">
    <source>
        <dbReference type="Proteomes" id="UP000198287"/>
    </source>
</evidence>
<dbReference type="GO" id="GO:0016787">
    <property type="term" value="F:hydrolase activity"/>
    <property type="evidence" value="ECO:0007669"/>
    <property type="project" value="UniProtKB-KW"/>
</dbReference>
<dbReference type="SUPFAM" id="SSF53474">
    <property type="entry name" value="alpha/beta-Hydrolases"/>
    <property type="match status" value="1"/>
</dbReference>
<dbReference type="Gene3D" id="3.40.50.1820">
    <property type="entry name" value="alpha/beta hydrolase"/>
    <property type="match status" value="1"/>
</dbReference>
<dbReference type="ESTHER" id="folca-a0a226d8u8">
    <property type="family name" value="SERHL"/>
</dbReference>
<dbReference type="Proteomes" id="UP000198287">
    <property type="component" value="Unassembled WGS sequence"/>
</dbReference>
<dbReference type="PRINTS" id="PR00111">
    <property type="entry name" value="ABHYDROLASE"/>
</dbReference>
<protein>
    <submittedName>
        <fullName evidence="4">Serine hydrolase-like protein</fullName>
    </submittedName>
</protein>
<dbReference type="Pfam" id="PF00561">
    <property type="entry name" value="Abhydrolase_1"/>
    <property type="match status" value="1"/>
</dbReference>
<dbReference type="OrthoDB" id="190201at2759"/>
<evidence type="ECO:0000313" key="4">
    <source>
        <dbReference type="EMBL" id="OXA40676.1"/>
    </source>
</evidence>
<keyword evidence="5" id="KW-1185">Reference proteome</keyword>
<evidence type="ECO:0000256" key="2">
    <source>
        <dbReference type="ARBA" id="ARBA00022801"/>
    </source>
</evidence>
<dbReference type="OMA" id="PHPMIKF"/>
<evidence type="ECO:0000256" key="1">
    <source>
        <dbReference type="ARBA" id="ARBA00008645"/>
    </source>
</evidence>
<dbReference type="AlphaFoldDB" id="A0A226D8U8"/>
<dbReference type="GO" id="GO:0016020">
    <property type="term" value="C:membrane"/>
    <property type="evidence" value="ECO:0007669"/>
    <property type="project" value="TreeGrafter"/>
</dbReference>